<dbReference type="PATRIC" id="fig|1279009.4.peg.91"/>
<dbReference type="PANTHER" id="PTHR43210:SF5">
    <property type="entry name" value="DETHIOBIOTIN SYNTHETASE"/>
    <property type="match status" value="1"/>
</dbReference>
<keyword evidence="2 3" id="KW-0436">Ligase</keyword>
<accession>M7NT17</accession>
<keyword evidence="2" id="KW-0963">Cytoplasm</keyword>
<name>M7NT17_9BACT</name>
<feature type="binding site" evidence="2">
    <location>
        <begin position="186"/>
        <end position="188"/>
    </location>
    <ligand>
        <name>ATP</name>
        <dbReference type="ChEBI" id="CHEBI:30616"/>
    </ligand>
</feature>
<keyword evidence="1 2" id="KW-0093">Biotin biosynthesis</keyword>
<dbReference type="Pfam" id="PF13500">
    <property type="entry name" value="AAA_26"/>
    <property type="match status" value="1"/>
</dbReference>
<dbReference type="NCBIfam" id="TIGR00347">
    <property type="entry name" value="bioD"/>
    <property type="match status" value="1"/>
</dbReference>
<dbReference type="InterPro" id="IPR004472">
    <property type="entry name" value="DTB_synth_BioD"/>
</dbReference>
<feature type="active site" evidence="2">
    <location>
        <position position="32"/>
    </location>
</feature>
<keyword evidence="2" id="KW-0547">Nucleotide-binding</keyword>
<gene>
    <name evidence="3" type="primary">bioD1</name>
    <name evidence="2" type="synonym">bioD</name>
    <name evidence="3" type="ORF">ADICEAN_00086</name>
</gene>
<dbReference type="GO" id="GO:0005829">
    <property type="term" value="C:cytosol"/>
    <property type="evidence" value="ECO:0007669"/>
    <property type="project" value="TreeGrafter"/>
</dbReference>
<dbReference type="PANTHER" id="PTHR43210">
    <property type="entry name" value="DETHIOBIOTIN SYNTHETASE"/>
    <property type="match status" value="1"/>
</dbReference>
<evidence type="ECO:0000256" key="2">
    <source>
        <dbReference type="HAMAP-Rule" id="MF_00336"/>
    </source>
</evidence>
<comment type="function">
    <text evidence="2">Catalyzes a mechanistically unusual reaction, the ATP-dependent insertion of CO2 between the N7 and N8 nitrogen atoms of 7,8-diaminopelargonic acid (DAPA, also called 7,8-diammoniononanoate) to form a ureido ring.</text>
</comment>
<comment type="similarity">
    <text evidence="2">Belongs to the dethiobiotin synthetase family.</text>
</comment>
<feature type="binding site" evidence="2">
    <location>
        <position position="41"/>
    </location>
    <ligand>
        <name>ATP</name>
        <dbReference type="ChEBI" id="CHEBI:30616"/>
    </ligand>
</feature>
<dbReference type="OrthoDB" id="9802097at2"/>
<protein>
    <recommendedName>
        <fullName evidence="2">ATP-dependent dethiobiotin synthetase BioD</fullName>
        <ecNumber evidence="2">6.3.3.3</ecNumber>
    </recommendedName>
    <alternativeName>
        <fullName evidence="2">DTB synthetase</fullName>
        <shortName evidence="2">DTBS</shortName>
    </alternativeName>
    <alternativeName>
        <fullName evidence="2">Dethiobiotin synthase</fullName>
    </alternativeName>
</protein>
<feature type="binding site" evidence="2">
    <location>
        <begin position="95"/>
        <end position="98"/>
    </location>
    <ligand>
        <name>ATP</name>
        <dbReference type="ChEBI" id="CHEBI:30616"/>
    </ligand>
</feature>
<comment type="pathway">
    <text evidence="2">Cofactor biosynthesis; biotin biosynthesis; biotin from 7,8-diaminononanoate: step 1/2.</text>
</comment>
<reference evidence="3 4" key="1">
    <citation type="journal article" date="2013" name="Genome Announc.">
        <title>Draft Genome Sequence of Cesiribacter andamanensis Strain AMV16T, Isolated from a Soil Sample from a Mud Volcano in the Andaman Islands, India.</title>
        <authorList>
            <person name="Shivaji S."/>
            <person name="Ara S."/>
            <person name="Begum Z."/>
            <person name="Srinivas T.N."/>
            <person name="Singh A."/>
            <person name="Kumar Pinnaka A."/>
        </authorList>
    </citation>
    <scope>NUCLEOTIDE SEQUENCE [LARGE SCALE GENOMIC DNA]</scope>
    <source>
        <strain evidence="3 4">AMV16</strain>
    </source>
</reference>
<keyword evidence="2" id="KW-0479">Metal-binding</keyword>
<comment type="subunit">
    <text evidence="2">Homodimer.</text>
</comment>
<dbReference type="EC" id="6.3.3.3" evidence="2"/>
<dbReference type="Gene3D" id="3.40.50.300">
    <property type="entry name" value="P-loop containing nucleotide triphosphate hydrolases"/>
    <property type="match status" value="1"/>
</dbReference>
<dbReference type="RefSeq" id="WP_009193500.1">
    <property type="nucleotide sequence ID" value="NZ_AODQ01000001.1"/>
</dbReference>
<dbReference type="GO" id="GO:0009102">
    <property type="term" value="P:biotin biosynthetic process"/>
    <property type="evidence" value="ECO:0007669"/>
    <property type="project" value="UniProtKB-UniRule"/>
</dbReference>
<feature type="binding site" evidence="2">
    <location>
        <position position="16"/>
    </location>
    <ligand>
        <name>Mg(2+)</name>
        <dbReference type="ChEBI" id="CHEBI:18420"/>
    </ligand>
</feature>
<dbReference type="GO" id="GO:0005524">
    <property type="term" value="F:ATP binding"/>
    <property type="evidence" value="ECO:0007669"/>
    <property type="project" value="UniProtKB-UniRule"/>
</dbReference>
<keyword evidence="2" id="KW-0460">Magnesium</keyword>
<keyword evidence="4" id="KW-1185">Reference proteome</keyword>
<dbReference type="PIRSF" id="PIRSF006755">
    <property type="entry name" value="DTB_synth"/>
    <property type="match status" value="1"/>
</dbReference>
<comment type="caution">
    <text evidence="2">Lacks conserved residue(s) required for the propagation of feature annotation.</text>
</comment>
<comment type="cofactor">
    <cofactor evidence="2">
        <name>Mg(2+)</name>
        <dbReference type="ChEBI" id="CHEBI:18420"/>
    </cofactor>
</comment>
<feature type="binding site" evidence="2">
    <location>
        <position position="95"/>
    </location>
    <ligand>
        <name>Mg(2+)</name>
        <dbReference type="ChEBI" id="CHEBI:18420"/>
    </ligand>
</feature>
<dbReference type="GO" id="GO:0000287">
    <property type="term" value="F:magnesium ion binding"/>
    <property type="evidence" value="ECO:0007669"/>
    <property type="project" value="UniProtKB-UniRule"/>
</dbReference>
<dbReference type="CDD" id="cd03109">
    <property type="entry name" value="DTBS"/>
    <property type="match status" value="1"/>
</dbReference>
<comment type="catalytic activity">
    <reaction evidence="2">
        <text>(7R,8S)-7,8-diammoniononanoate + CO2 + ATP = (4R,5S)-dethiobiotin + ADP + phosphate + 3 H(+)</text>
        <dbReference type="Rhea" id="RHEA:15805"/>
        <dbReference type="ChEBI" id="CHEBI:15378"/>
        <dbReference type="ChEBI" id="CHEBI:16526"/>
        <dbReference type="ChEBI" id="CHEBI:30616"/>
        <dbReference type="ChEBI" id="CHEBI:43474"/>
        <dbReference type="ChEBI" id="CHEBI:149469"/>
        <dbReference type="ChEBI" id="CHEBI:149473"/>
        <dbReference type="ChEBI" id="CHEBI:456216"/>
        <dbReference type="EC" id="6.3.3.3"/>
    </reaction>
</comment>
<sequence>MRPYFVTAIGTDSGKTLVSALLCRALGAEYWKPIQCGIPADAATIRQLNPQTRVHPEAYFLQLPASPHAAARAEGVQLDARSLQLPATDASLVIEGAGGMLVPLNDREFIIDLVPHFGAEVVLVANLYLGSINHTLLSWQLLQQRGYPVRGIIFNGTPNPESEQIILHHTGYKKLLSIDQHEQLTPHLLEQYAATLRTQLG</sequence>
<proteinExistence type="inferred from homology"/>
<dbReference type="InterPro" id="IPR027417">
    <property type="entry name" value="P-loop_NTPase"/>
</dbReference>
<feature type="binding site" evidence="2">
    <location>
        <position position="41"/>
    </location>
    <ligand>
        <name>Mg(2+)</name>
        <dbReference type="ChEBI" id="CHEBI:18420"/>
    </ligand>
</feature>
<dbReference type="SUPFAM" id="SSF52540">
    <property type="entry name" value="P-loop containing nucleoside triphosphate hydrolases"/>
    <property type="match status" value="1"/>
</dbReference>
<dbReference type="EMBL" id="AODQ01000001">
    <property type="protein sequence ID" value="EMR04815.1"/>
    <property type="molecule type" value="Genomic_DNA"/>
</dbReference>
<dbReference type="GO" id="GO:0004141">
    <property type="term" value="F:dethiobiotin synthase activity"/>
    <property type="evidence" value="ECO:0007669"/>
    <property type="project" value="UniProtKB-UniRule"/>
</dbReference>
<evidence type="ECO:0000256" key="1">
    <source>
        <dbReference type="ARBA" id="ARBA00022756"/>
    </source>
</evidence>
<evidence type="ECO:0000313" key="4">
    <source>
        <dbReference type="Proteomes" id="UP000011910"/>
    </source>
</evidence>
<dbReference type="HAMAP" id="MF_00336">
    <property type="entry name" value="BioD"/>
    <property type="match status" value="1"/>
</dbReference>
<keyword evidence="2" id="KW-0067">ATP-binding</keyword>
<dbReference type="eggNOG" id="COG0132">
    <property type="taxonomic scope" value="Bacteria"/>
</dbReference>
<dbReference type="STRING" id="1279009.ADICEAN_00086"/>
<dbReference type="Proteomes" id="UP000011910">
    <property type="component" value="Unassembled WGS sequence"/>
</dbReference>
<evidence type="ECO:0000313" key="3">
    <source>
        <dbReference type="EMBL" id="EMR04815.1"/>
    </source>
</evidence>
<comment type="caution">
    <text evidence="3">The sequence shown here is derived from an EMBL/GenBank/DDBJ whole genome shotgun (WGS) entry which is preliminary data.</text>
</comment>
<dbReference type="AlphaFoldDB" id="M7NT17"/>
<dbReference type="UniPathway" id="UPA00078">
    <property type="reaction ID" value="UER00161"/>
</dbReference>
<organism evidence="3 4">
    <name type="scientific">Cesiribacter andamanensis AMV16</name>
    <dbReference type="NCBI Taxonomy" id="1279009"/>
    <lineage>
        <taxon>Bacteria</taxon>
        <taxon>Pseudomonadati</taxon>
        <taxon>Bacteroidota</taxon>
        <taxon>Cytophagia</taxon>
        <taxon>Cytophagales</taxon>
        <taxon>Cesiribacteraceae</taxon>
        <taxon>Cesiribacter</taxon>
    </lineage>
</organism>
<comment type="subcellular location">
    <subcellularLocation>
        <location evidence="2">Cytoplasm</location>
    </subcellularLocation>
</comment>
<feature type="binding site" evidence="2">
    <location>
        <begin position="12"/>
        <end position="17"/>
    </location>
    <ligand>
        <name>ATP</name>
        <dbReference type="ChEBI" id="CHEBI:30616"/>
    </ligand>
</feature>